<gene>
    <name evidence="2" type="ORF">MNBD_GAMMA07-677</name>
</gene>
<evidence type="ECO:0000259" key="1">
    <source>
        <dbReference type="Pfam" id="PF01764"/>
    </source>
</evidence>
<dbReference type="Gene3D" id="3.40.50.1820">
    <property type="entry name" value="alpha/beta hydrolase"/>
    <property type="match status" value="1"/>
</dbReference>
<dbReference type="AlphaFoldDB" id="A0A3B0X8B1"/>
<dbReference type="EMBL" id="UOFF01000442">
    <property type="protein sequence ID" value="VAW57709.1"/>
    <property type="molecule type" value="Genomic_DNA"/>
</dbReference>
<dbReference type="InterPro" id="IPR051218">
    <property type="entry name" value="Sec_MonoDiacylglyc_Lipase"/>
</dbReference>
<protein>
    <recommendedName>
        <fullName evidence="1">Fungal lipase-type domain-containing protein</fullName>
    </recommendedName>
</protein>
<dbReference type="CDD" id="cd00519">
    <property type="entry name" value="Lipase_3"/>
    <property type="match status" value="1"/>
</dbReference>
<dbReference type="Pfam" id="PF01764">
    <property type="entry name" value="Lipase_3"/>
    <property type="match status" value="1"/>
</dbReference>
<reference evidence="2" key="1">
    <citation type="submission" date="2018-06" db="EMBL/GenBank/DDBJ databases">
        <authorList>
            <person name="Zhirakovskaya E."/>
        </authorList>
    </citation>
    <scope>NUCLEOTIDE SEQUENCE</scope>
</reference>
<dbReference type="PANTHER" id="PTHR45856">
    <property type="entry name" value="ALPHA/BETA-HYDROLASES SUPERFAMILY PROTEIN"/>
    <property type="match status" value="1"/>
</dbReference>
<dbReference type="InterPro" id="IPR002921">
    <property type="entry name" value="Fungal_lipase-type"/>
</dbReference>
<name>A0A3B0X8B1_9ZZZZ</name>
<dbReference type="SUPFAM" id="SSF53474">
    <property type="entry name" value="alpha/beta-Hydrolases"/>
    <property type="match status" value="1"/>
</dbReference>
<sequence>MSELSPQVASALADGVYDLVSGNEHLLNFFLNRPEFSGNPNTSQTLTADVGFRIVDVKDVFGFCAEGGQNYQQDAFIIFRGSTSLAADWMTNFRLRLHRGQHIGFKTAFESMLPQIDSFLSGLKPGVTVQCIGHSLGGAVATIAAQWIAKNKANEVKLYTFGAPKPGTYFFAKQLTTDLNEKNIFRVYHPTDPVPMAPIFPFVHPPAPGFGHLLQSNEGLIGSASHDMALYVGNLSTKSWDSLDKTAPPYALEHIVKLFLESKTPVNANTPKIWEWINAGLIYVLTKISGNIINLLSTGLMGVMTIADTISYILIKGYELGRGLLVNLLVTKIQQALGLPTLVDAVDLTHDFLANIMRQIMQRTNKEAQKAITAT</sequence>
<dbReference type="PANTHER" id="PTHR45856:SF25">
    <property type="entry name" value="FUNGAL LIPASE-LIKE DOMAIN-CONTAINING PROTEIN"/>
    <property type="match status" value="1"/>
</dbReference>
<feature type="domain" description="Fungal lipase-type" evidence="1">
    <location>
        <begin position="77"/>
        <end position="199"/>
    </location>
</feature>
<dbReference type="GO" id="GO:0006629">
    <property type="term" value="P:lipid metabolic process"/>
    <property type="evidence" value="ECO:0007669"/>
    <property type="project" value="InterPro"/>
</dbReference>
<evidence type="ECO:0000313" key="2">
    <source>
        <dbReference type="EMBL" id="VAW57709.1"/>
    </source>
</evidence>
<organism evidence="2">
    <name type="scientific">hydrothermal vent metagenome</name>
    <dbReference type="NCBI Taxonomy" id="652676"/>
    <lineage>
        <taxon>unclassified sequences</taxon>
        <taxon>metagenomes</taxon>
        <taxon>ecological metagenomes</taxon>
    </lineage>
</organism>
<proteinExistence type="predicted"/>
<dbReference type="InterPro" id="IPR029058">
    <property type="entry name" value="AB_hydrolase_fold"/>
</dbReference>
<accession>A0A3B0X8B1</accession>